<reference evidence="2" key="1">
    <citation type="journal article" date="2023" name="GigaByte">
        <title>Genome assembly of the bearded iris, Iris pallida Lam.</title>
        <authorList>
            <person name="Bruccoleri R.E."/>
            <person name="Oakeley E.J."/>
            <person name="Faust A.M.E."/>
            <person name="Altorfer M."/>
            <person name="Dessus-Babus S."/>
            <person name="Burckhardt D."/>
            <person name="Oertli M."/>
            <person name="Naumann U."/>
            <person name="Petersen F."/>
            <person name="Wong J."/>
        </authorList>
    </citation>
    <scope>NUCLEOTIDE SEQUENCE</scope>
    <source>
        <strain evidence="2">GSM-AAB239-AS_SAM_17_03QT</strain>
    </source>
</reference>
<evidence type="ECO:0000313" key="3">
    <source>
        <dbReference type="Proteomes" id="UP001140949"/>
    </source>
</evidence>
<dbReference type="Proteomes" id="UP001140949">
    <property type="component" value="Unassembled WGS sequence"/>
</dbReference>
<dbReference type="EMBL" id="JANAVB010031220">
    <property type="protein sequence ID" value="KAJ6812189.1"/>
    <property type="molecule type" value="Genomic_DNA"/>
</dbReference>
<reference evidence="2" key="2">
    <citation type="submission" date="2023-04" db="EMBL/GenBank/DDBJ databases">
        <authorList>
            <person name="Bruccoleri R.E."/>
            <person name="Oakeley E.J."/>
            <person name="Faust A.-M."/>
            <person name="Dessus-Babus S."/>
            <person name="Altorfer M."/>
            <person name="Burckhardt D."/>
            <person name="Oertli M."/>
            <person name="Naumann U."/>
            <person name="Petersen F."/>
            <person name="Wong J."/>
        </authorList>
    </citation>
    <scope>NUCLEOTIDE SEQUENCE</scope>
    <source>
        <strain evidence="2">GSM-AAB239-AS_SAM_17_03QT</strain>
        <tissue evidence="2">Leaf</tissue>
    </source>
</reference>
<gene>
    <name evidence="2" type="ORF">M6B38_149480</name>
</gene>
<evidence type="ECO:0000313" key="2">
    <source>
        <dbReference type="EMBL" id="KAJ6812189.1"/>
    </source>
</evidence>
<organism evidence="2 3">
    <name type="scientific">Iris pallida</name>
    <name type="common">Sweet iris</name>
    <dbReference type="NCBI Taxonomy" id="29817"/>
    <lineage>
        <taxon>Eukaryota</taxon>
        <taxon>Viridiplantae</taxon>
        <taxon>Streptophyta</taxon>
        <taxon>Embryophyta</taxon>
        <taxon>Tracheophyta</taxon>
        <taxon>Spermatophyta</taxon>
        <taxon>Magnoliopsida</taxon>
        <taxon>Liliopsida</taxon>
        <taxon>Asparagales</taxon>
        <taxon>Iridaceae</taxon>
        <taxon>Iridoideae</taxon>
        <taxon>Irideae</taxon>
        <taxon>Iris</taxon>
    </lineage>
</organism>
<feature type="region of interest" description="Disordered" evidence="1">
    <location>
        <begin position="1"/>
        <end position="23"/>
    </location>
</feature>
<protein>
    <submittedName>
        <fullName evidence="2">Uncharacterized protein</fullName>
    </submittedName>
</protein>
<keyword evidence="3" id="KW-1185">Reference proteome</keyword>
<dbReference type="AlphaFoldDB" id="A0AAX6F7N4"/>
<sequence length="87" mass="9518">MSLHSQPAVSRSHSSTGDRDFRSSLSATREQLLSPVYSFAPEEVSSRFGLVETCPSPWLCLLSVRILPSGVLAGHCSTLWARVRDIS</sequence>
<accession>A0AAX6F7N4</accession>
<feature type="compositionally biased region" description="Polar residues" evidence="1">
    <location>
        <begin position="1"/>
        <end position="15"/>
    </location>
</feature>
<comment type="caution">
    <text evidence="2">The sequence shown here is derived from an EMBL/GenBank/DDBJ whole genome shotgun (WGS) entry which is preliminary data.</text>
</comment>
<proteinExistence type="predicted"/>
<name>A0AAX6F7N4_IRIPA</name>
<evidence type="ECO:0000256" key="1">
    <source>
        <dbReference type="SAM" id="MobiDB-lite"/>
    </source>
</evidence>